<protein>
    <submittedName>
        <fullName evidence="1">Uncharacterized protein</fullName>
    </submittedName>
</protein>
<dbReference type="Proteomes" id="UP000460298">
    <property type="component" value="Unassembled WGS sequence"/>
</dbReference>
<evidence type="ECO:0000313" key="2">
    <source>
        <dbReference type="Proteomes" id="UP000460298"/>
    </source>
</evidence>
<organism evidence="1 2">
    <name type="scientific">Leptonema illini</name>
    <dbReference type="NCBI Taxonomy" id="183"/>
    <lineage>
        <taxon>Bacteria</taxon>
        <taxon>Pseudomonadati</taxon>
        <taxon>Spirochaetota</taxon>
        <taxon>Spirochaetia</taxon>
        <taxon>Leptospirales</taxon>
        <taxon>Leptospiraceae</taxon>
        <taxon>Leptonema</taxon>
    </lineage>
</organism>
<name>A0A833H445_9LEPT</name>
<proteinExistence type="predicted"/>
<gene>
    <name evidence="1" type="ORF">F9K24_03220</name>
</gene>
<accession>A0A833H445</accession>
<evidence type="ECO:0000313" key="1">
    <source>
        <dbReference type="EMBL" id="KAB2934802.1"/>
    </source>
</evidence>
<dbReference type="AlphaFoldDB" id="A0A833H445"/>
<comment type="caution">
    <text evidence="1">The sequence shown here is derived from an EMBL/GenBank/DDBJ whole genome shotgun (WGS) entry which is preliminary data.</text>
</comment>
<sequence length="145" mass="16895">MLSPEMKAAVREEWRKLGFFYDRDDDTKTWKIVGDRKGIERFIQEVTRFTSDPRNERPSEHEHLGPYLYLKLMSWPENRIDEQGIAGPLSELRRMAFTIREGLLRAADAQKIFLRQSFAPNSEYELCIELRPGPFDAAGEDAGCR</sequence>
<dbReference type="EMBL" id="WBUI01000002">
    <property type="protein sequence ID" value="KAB2934802.1"/>
    <property type="molecule type" value="Genomic_DNA"/>
</dbReference>
<reference evidence="1 2" key="1">
    <citation type="submission" date="2019-10" db="EMBL/GenBank/DDBJ databases">
        <title>Extracellular Electron Transfer in a Candidatus Methanoperedens spp. Enrichment Culture.</title>
        <authorList>
            <person name="Berger S."/>
            <person name="Rangel Shaw D."/>
            <person name="Berben T."/>
            <person name="In 'T Zandt M."/>
            <person name="Frank J."/>
            <person name="Reimann J."/>
            <person name="Jetten M.S.M."/>
            <person name="Welte C.U."/>
        </authorList>
    </citation>
    <scope>NUCLEOTIDE SEQUENCE [LARGE SCALE GENOMIC DNA]</scope>
    <source>
        <strain evidence="1">SB12</strain>
    </source>
</reference>